<comment type="caution">
    <text evidence="2">The sequence shown here is derived from an EMBL/GenBank/DDBJ whole genome shotgun (WGS) entry which is preliminary data.</text>
</comment>
<keyword evidence="2" id="KW-0548">Nucleotidyltransferase</keyword>
<evidence type="ECO:0000259" key="1">
    <source>
        <dbReference type="PROSITE" id="PS50878"/>
    </source>
</evidence>
<gene>
    <name evidence="2" type="ORF">P9271_23825</name>
</gene>
<keyword evidence="2" id="KW-0808">Transferase</keyword>
<dbReference type="InterPro" id="IPR049030">
    <property type="entry name" value="AI2M-like_HNH"/>
</dbReference>
<dbReference type="PANTHER" id="PTHR34047">
    <property type="entry name" value="NUCLEAR INTRON MATURASE 1, MITOCHONDRIAL-RELATED"/>
    <property type="match status" value="1"/>
</dbReference>
<dbReference type="InterPro" id="IPR043502">
    <property type="entry name" value="DNA/RNA_pol_sf"/>
</dbReference>
<name>A0ABU6P4J7_9BACI</name>
<dbReference type="Pfam" id="PF21368">
    <property type="entry name" value="AI2M-like_HNH"/>
    <property type="match status" value="1"/>
</dbReference>
<dbReference type="Pfam" id="PF01348">
    <property type="entry name" value="Intron_maturas2"/>
    <property type="match status" value="1"/>
</dbReference>
<dbReference type="PROSITE" id="PS50878">
    <property type="entry name" value="RT_POL"/>
    <property type="match status" value="1"/>
</dbReference>
<feature type="domain" description="Reverse transcriptase" evidence="1">
    <location>
        <begin position="69"/>
        <end position="366"/>
    </location>
</feature>
<dbReference type="PANTHER" id="PTHR34047:SF8">
    <property type="entry name" value="PROTEIN YKFC"/>
    <property type="match status" value="1"/>
</dbReference>
<protein>
    <submittedName>
        <fullName evidence="2">Reverse transcriptase domain-containing protein</fullName>
    </submittedName>
</protein>
<keyword evidence="3" id="KW-1185">Reference proteome</keyword>
<accession>A0ABU6P4J7</accession>
<organism evidence="2 3">
    <name type="scientific">Metabacillus fastidiosus</name>
    <dbReference type="NCBI Taxonomy" id="1458"/>
    <lineage>
        <taxon>Bacteria</taxon>
        <taxon>Bacillati</taxon>
        <taxon>Bacillota</taxon>
        <taxon>Bacilli</taxon>
        <taxon>Bacillales</taxon>
        <taxon>Bacillaceae</taxon>
        <taxon>Metabacillus</taxon>
    </lineage>
</organism>
<dbReference type="Pfam" id="PF00078">
    <property type="entry name" value="RVT_1"/>
    <property type="match status" value="1"/>
</dbReference>
<dbReference type="RefSeq" id="WP_328016062.1">
    <property type="nucleotide sequence ID" value="NZ_JARTFS010000040.1"/>
</dbReference>
<dbReference type="EMBL" id="JARTFS010000040">
    <property type="protein sequence ID" value="MED4404271.1"/>
    <property type="molecule type" value="Genomic_DNA"/>
</dbReference>
<keyword evidence="2" id="KW-0695">RNA-directed DNA polymerase</keyword>
<dbReference type="SUPFAM" id="SSF56672">
    <property type="entry name" value="DNA/RNA polymerases"/>
    <property type="match status" value="1"/>
</dbReference>
<dbReference type="CDD" id="cd01651">
    <property type="entry name" value="RT_G2_intron"/>
    <property type="match status" value="1"/>
</dbReference>
<dbReference type="InterPro" id="IPR024937">
    <property type="entry name" value="Domain_X"/>
</dbReference>
<dbReference type="InterPro" id="IPR051083">
    <property type="entry name" value="GrpII_Intron_Splice-Mob/Def"/>
</dbReference>
<reference evidence="2 3" key="1">
    <citation type="submission" date="2023-03" db="EMBL/GenBank/DDBJ databases">
        <title>Bacillus Genome Sequencing.</title>
        <authorList>
            <person name="Dunlap C."/>
        </authorList>
    </citation>
    <scope>NUCLEOTIDE SEQUENCE [LARGE SCALE GENOMIC DNA]</scope>
    <source>
        <strain evidence="2 3">NRS-1717</strain>
    </source>
</reference>
<dbReference type="Proteomes" id="UP001342826">
    <property type="component" value="Unassembled WGS sequence"/>
</dbReference>
<sequence length="607" mass="70936">MRNPTVVLNNLSSKADIKEYRFKRLYRNLYNQDFFLKAYSKIYAKEGNMTAGTDGSTIDGMSLKRIDTIIENLKNESYKPSPAKRVYIPKNNGGKRPLGIPSFEDKLVQEVVRELLEGIYEPSFSNNSHGFRPNRSSHTALLQCKNTFHHSRWFVEGDIKGFFDNIDHRILINILRRRIEDEKFINLIWKFLKAGYLDDWKFHKTYSGTPQGGIISPLLSNIYLNELDKFIEEYKKSFDIGKLRGSNREYVKISQRIHKLNKNLETNWDNLSSEKKQNIKDTIKNLRNERKGMHRTIQIDPNYRRIQYVRYADDFLIGVIGGKKDAEKVKKDLTIFLDEKLKLGLSQEKTLITHNKKKARFLGYDIMISQDNSEKGSTSNGKKTTRKSAKGKCFLSIPKEKWINKLIALEAVDMSFGHNWKPKHRNYLINLDDLEIISIYNSEIEGLYNYYKLAFNVSNLHSFYYVMKFSFLKTLASKYKSSVRKTINKYRLNKDLAVKYDTKKGSNVRMFYNKGFKYNLSISKSINVDETPQTLKFAGRTGLIQRLLAEKCEWCGVENVPLEIHHVRKLKDLKGKKVWEQIMIARKRKTMALCQECHVDLHAGRLD</sequence>
<dbReference type="InterPro" id="IPR000477">
    <property type="entry name" value="RT_dom"/>
</dbReference>
<evidence type="ECO:0000313" key="2">
    <source>
        <dbReference type="EMBL" id="MED4404271.1"/>
    </source>
</evidence>
<evidence type="ECO:0000313" key="3">
    <source>
        <dbReference type="Proteomes" id="UP001342826"/>
    </source>
</evidence>
<proteinExistence type="predicted"/>
<dbReference type="GO" id="GO:0003964">
    <property type="term" value="F:RNA-directed DNA polymerase activity"/>
    <property type="evidence" value="ECO:0007669"/>
    <property type="project" value="UniProtKB-KW"/>
</dbReference>